<reference evidence="3 4" key="1">
    <citation type="submission" date="2019-02" db="EMBL/GenBank/DDBJ databases">
        <title>Planctomycetal bacteria perform biofilm scaping via a novel small molecule.</title>
        <authorList>
            <person name="Jeske O."/>
            <person name="Boedeker C."/>
            <person name="Wiegand S."/>
            <person name="Breitling P."/>
            <person name="Kallscheuer N."/>
            <person name="Jogler M."/>
            <person name="Rohde M."/>
            <person name="Petersen J."/>
            <person name="Medema M.H."/>
            <person name="Surup F."/>
            <person name="Jogler C."/>
        </authorList>
    </citation>
    <scope>NUCLEOTIDE SEQUENCE [LARGE SCALE GENOMIC DNA]</scope>
    <source>
        <strain evidence="3 4">Mal15</strain>
    </source>
</reference>
<protein>
    <recommendedName>
        <fullName evidence="2">G8 domain-containing protein</fullName>
    </recommendedName>
</protein>
<gene>
    <name evidence="3" type="ORF">Mal15_22130</name>
</gene>
<dbReference type="InterPro" id="IPR019316">
    <property type="entry name" value="G8_domain"/>
</dbReference>
<accession>A0A5B9MF51</accession>
<name>A0A5B9MF51_9BACT</name>
<feature type="domain" description="G8" evidence="2">
    <location>
        <begin position="54"/>
        <end position="195"/>
    </location>
</feature>
<organism evidence="3 4">
    <name type="scientific">Stieleria maiorica</name>
    <dbReference type="NCBI Taxonomy" id="2795974"/>
    <lineage>
        <taxon>Bacteria</taxon>
        <taxon>Pseudomonadati</taxon>
        <taxon>Planctomycetota</taxon>
        <taxon>Planctomycetia</taxon>
        <taxon>Pirellulales</taxon>
        <taxon>Pirellulaceae</taxon>
        <taxon>Stieleria</taxon>
    </lineage>
</organism>
<dbReference type="RefSeq" id="WP_167546722.1">
    <property type="nucleotide sequence ID" value="NZ_CP036264.1"/>
</dbReference>
<keyword evidence="4" id="KW-1185">Reference proteome</keyword>
<feature type="chain" id="PRO_5023080694" description="G8 domain-containing protein" evidence="1">
    <location>
        <begin position="17"/>
        <end position="780"/>
    </location>
</feature>
<feature type="signal peptide" evidence="1">
    <location>
        <begin position="1"/>
        <end position="16"/>
    </location>
</feature>
<evidence type="ECO:0000313" key="3">
    <source>
        <dbReference type="EMBL" id="QEF98165.1"/>
    </source>
</evidence>
<evidence type="ECO:0000256" key="1">
    <source>
        <dbReference type="SAM" id="SignalP"/>
    </source>
</evidence>
<dbReference type="Proteomes" id="UP000321353">
    <property type="component" value="Chromosome"/>
</dbReference>
<dbReference type="PROSITE" id="PS51484">
    <property type="entry name" value="G8"/>
    <property type="match status" value="1"/>
</dbReference>
<proteinExistence type="predicted"/>
<keyword evidence="1" id="KW-0732">Signal</keyword>
<dbReference type="EMBL" id="CP036264">
    <property type="protein sequence ID" value="QEF98165.1"/>
    <property type="molecule type" value="Genomic_DNA"/>
</dbReference>
<evidence type="ECO:0000259" key="2">
    <source>
        <dbReference type="PROSITE" id="PS51484"/>
    </source>
</evidence>
<dbReference type="AlphaFoldDB" id="A0A5B9MF51"/>
<dbReference type="KEGG" id="smam:Mal15_22130"/>
<dbReference type="Pfam" id="PF10162">
    <property type="entry name" value="G8"/>
    <property type="match status" value="1"/>
</dbReference>
<sequence precursor="true">MKTLLIWLALSGVASAHITVTDSEIITHHGEHVPRFASNPDCVAVQSGRWSDPETWGSTPVPDCDNEETARAIEAGIDPLVAHEGHDVYIPEGFVVTYDLRSTVKLGSIEIAGTLRNDADNKTLLHCDNLVILPTGTLQQGAPGQPAVMKVVINDKPIDLAVDPGQWGQGVLNFGGQWVIYGKPKTAAVWSVGGIDPGQMTLHLMSPPEGWEVGDELYLPDTEHWGQEKSVANGPRYGSPPAPIPRWYADRAETGSDWLLGYRKGSIRWEKNPVYRLGESVTVAAIDGNVVTLETPIVNRHPAAIDPDGVLRMPPIVLNKTRSVEITSENPNGTRGHTLNNGAAIVDHNFASFPAMGRTEMAWPINVSYADVFDIGIEGTNIKARYNWHLHHVSGRGPNFDGFIGRCRGCVTWDGPKWTHVVHGTSHFLIEDCISGDSLDAAFTTEDGNETENVYHNCHAAGMCRRGYWAAGHANSWINCAAHGTSTGWWIGKAGYRKMMAHDIHGDMQPFDYPTHSWIEFRGCYVMGVGEALGVSDRVGDWTDGLRIRPDTRRNIIHDFGCYHSQRCVGNYGETSIEIDGLVHIAALEPLESRYGPSKWCITSNGSTTVEVIVRNGYIANCDLAIRLRSRGNAELNHFENLTLVNNQTAVHRMTWTRDGFSGRGIVHRFVDCDFIDNDINIDCDFGYGNKSTFHLFAPDRMFLETDGQVSQVFFEPQRPGWVIGDQNNRDAAGVLHDADGLTTRQAADQLGVAVLGDIAPAETRVDKFQNCFVCPVEKN</sequence>
<evidence type="ECO:0000313" key="4">
    <source>
        <dbReference type="Proteomes" id="UP000321353"/>
    </source>
</evidence>